<accession>A0ACB9VPV9</accession>
<sequence length="100" mass="11465">MEYYAGDGSLQRMQRNKSPLTTTLAQQKSKVAMVTDPELAKLQKLEELLEPCRYVTALLGESSVSPVQWSCQPYATCSEFWSPQTMIQFMFWGRRPLPQT</sequence>
<keyword evidence="2" id="KW-1185">Reference proteome</keyword>
<proteinExistence type="predicted"/>
<evidence type="ECO:0000313" key="2">
    <source>
        <dbReference type="Proteomes" id="UP001057452"/>
    </source>
</evidence>
<name>A0ACB9VPV9_CHAAC</name>
<comment type="caution">
    <text evidence="1">The sequence shown here is derived from an EMBL/GenBank/DDBJ whole genome shotgun (WGS) entry which is preliminary data.</text>
</comment>
<dbReference type="EMBL" id="CM043808">
    <property type="protein sequence ID" value="KAI4801625.1"/>
    <property type="molecule type" value="Genomic_DNA"/>
</dbReference>
<reference evidence="1" key="1">
    <citation type="submission" date="2022-05" db="EMBL/GenBank/DDBJ databases">
        <title>Chromosome-level genome of Chaenocephalus aceratus.</title>
        <authorList>
            <person name="Park H."/>
        </authorList>
    </citation>
    <scope>NUCLEOTIDE SEQUENCE</scope>
    <source>
        <strain evidence="1">KU_202001</strain>
    </source>
</reference>
<organism evidence="1 2">
    <name type="scientific">Chaenocephalus aceratus</name>
    <name type="common">Blackfin icefish</name>
    <name type="synonym">Chaenichthys aceratus</name>
    <dbReference type="NCBI Taxonomy" id="36190"/>
    <lineage>
        <taxon>Eukaryota</taxon>
        <taxon>Metazoa</taxon>
        <taxon>Chordata</taxon>
        <taxon>Craniata</taxon>
        <taxon>Vertebrata</taxon>
        <taxon>Euteleostomi</taxon>
        <taxon>Actinopterygii</taxon>
        <taxon>Neopterygii</taxon>
        <taxon>Teleostei</taxon>
        <taxon>Neoteleostei</taxon>
        <taxon>Acanthomorphata</taxon>
        <taxon>Eupercaria</taxon>
        <taxon>Perciformes</taxon>
        <taxon>Notothenioidei</taxon>
        <taxon>Channichthyidae</taxon>
        <taxon>Chaenocephalus</taxon>
    </lineage>
</organism>
<gene>
    <name evidence="1" type="ORF">KUCAC02_019507</name>
</gene>
<protein>
    <submittedName>
        <fullName evidence="1">Uncharacterized protein</fullName>
    </submittedName>
</protein>
<dbReference type="Proteomes" id="UP001057452">
    <property type="component" value="Chromosome 24"/>
</dbReference>
<evidence type="ECO:0000313" key="1">
    <source>
        <dbReference type="EMBL" id="KAI4801625.1"/>
    </source>
</evidence>